<dbReference type="InterPro" id="IPR006906">
    <property type="entry name" value="Timeless_N"/>
</dbReference>
<feature type="compositionally biased region" description="Basic and acidic residues" evidence="5">
    <location>
        <begin position="891"/>
        <end position="909"/>
    </location>
</feature>
<feature type="region of interest" description="Disordered" evidence="5">
    <location>
        <begin position="316"/>
        <end position="338"/>
    </location>
</feature>
<evidence type="ECO:0000256" key="2">
    <source>
        <dbReference type="ARBA" id="ARBA00022880"/>
    </source>
</evidence>
<evidence type="ECO:0000256" key="5">
    <source>
        <dbReference type="SAM" id="MobiDB-lite"/>
    </source>
</evidence>
<organism evidence="7 8">
    <name type="scientific">Sphagnurus paluster</name>
    <dbReference type="NCBI Taxonomy" id="117069"/>
    <lineage>
        <taxon>Eukaryota</taxon>
        <taxon>Fungi</taxon>
        <taxon>Dikarya</taxon>
        <taxon>Basidiomycota</taxon>
        <taxon>Agaricomycotina</taxon>
        <taxon>Agaricomycetes</taxon>
        <taxon>Agaricomycetidae</taxon>
        <taxon>Agaricales</taxon>
        <taxon>Tricholomatineae</taxon>
        <taxon>Lyophyllaceae</taxon>
        <taxon>Sphagnurus</taxon>
    </lineage>
</organism>
<dbReference type="GO" id="GO:0006281">
    <property type="term" value="P:DNA repair"/>
    <property type="evidence" value="ECO:0007669"/>
    <property type="project" value="TreeGrafter"/>
</dbReference>
<gene>
    <name evidence="7" type="ORF">H0H81_003683</name>
</gene>
<dbReference type="Pfam" id="PF04821">
    <property type="entry name" value="TIMELESS"/>
    <property type="match status" value="1"/>
</dbReference>
<dbReference type="EMBL" id="JABCKI010005812">
    <property type="protein sequence ID" value="KAG5637662.1"/>
    <property type="molecule type" value="Genomic_DNA"/>
</dbReference>
<dbReference type="PANTHER" id="PTHR22940:SF4">
    <property type="entry name" value="PROTEIN TIMELESS HOMOLOG"/>
    <property type="match status" value="1"/>
</dbReference>
<dbReference type="AlphaFoldDB" id="A0A9P7FZG1"/>
<sequence length="1077" mass="121756">MALQEVIELSSGESDAEPTMDRRAILKPVVSRVVDALGGHEDGTYRMGDEVNGCLKDLKKLWRKDDTDDERTVARIFWETRVLSNDLIPILLATAGKGLVEDKRAIACADLMTAMTWPIDMAEELKELDDELDKGTDYTQLLQSHLHYKASILKPGVMEALFGIMLPPLAKAPKERQERDGQIINVVLHLIRNLAFIKDLPFNTHLSSDQAEFSSLQSKLIRSLSETHTLQLLLTIATNAAKDPLLNSWNTLVLEILYLLYRGVKPTGLTIDQAKQPTENLQRLLAAEDRTRRELARKATSRHSRFGTTIAVKLNPNKKPRAAGENGNGNEADPETVPAAGSRSFVLHRQQAINRESGSIMDMTKRHTAKKGNKLDEMSRDDNLSVEARVVLQDLAIEFVEACFNPFLSALLKDIRSERAKITEKDNLRLLFVTKWFLEFFLSMRTKEKAKNGTEGRWGFGLIAEVTERTWIVWVLKRMREAPKQWTELQTGIECLTQLLLLIDTMSSSDISDPVLKDAAEVLQQQLIYNGEVLDIAFESLRAYKPGTQSLVYLDTSIYLAYSLLKMLERWSKGKNGEVYVRKKKAKKRKNPKARYKEFSSSENMRRVVSLMHRQAVRVKAEGLFFKVSTLNLFKTILADQKSFPREQSYKDLVNLITFILRQFFKALAEEPFLAVEVRLMNSSMCADLKFTRGPNRQAFFPKNRGHWKQFSSWEPEEKSKREKKSVEDTRFPADVEVKKGYSWSDQLGIAVASLVDAGQEQLVNWTKDVLTLVIGQRQRIIEETDSKNDDVLDSDEDLKAAIALKLKGPSAEAMSKITDYHADEFEWYVPAAITPSDLNSTLVVINQFLETPIDLDGKKAAELLGKKRRRRRRLRSPSPDSDGSDAANEDEPKRREKKEKKIKEKDQYKSAQFIEDSDEEYGDIEAFLEKEKAMRERTERSATASGGARIATMKAHGTKKRRRKTGSNSGSKKRRGEQPSIATEHNTTDGDSSGDQHITVDKPLHDPSPPPPRPQPRPLAKRTEATLKPPSSDGPARRREDGDDRGSLSPVAESAEPAAGKQTRRNRLVISDDDSN</sequence>
<accession>A0A9P7FZG1</accession>
<keyword evidence="4" id="KW-0131">Cell cycle</keyword>
<feature type="domain" description="Timeless N-terminal" evidence="6">
    <location>
        <begin position="44"/>
        <end position="312"/>
    </location>
</feature>
<feature type="compositionally biased region" description="Low complexity" evidence="5">
    <location>
        <begin position="877"/>
        <end position="887"/>
    </location>
</feature>
<keyword evidence="8" id="KW-1185">Reference proteome</keyword>
<feature type="region of interest" description="Disordered" evidence="5">
    <location>
        <begin position="867"/>
        <end position="1077"/>
    </location>
</feature>
<evidence type="ECO:0000313" key="7">
    <source>
        <dbReference type="EMBL" id="KAG5637662.1"/>
    </source>
</evidence>
<evidence type="ECO:0000256" key="4">
    <source>
        <dbReference type="ARBA" id="ARBA00023306"/>
    </source>
</evidence>
<dbReference type="GO" id="GO:0031298">
    <property type="term" value="C:replication fork protection complex"/>
    <property type="evidence" value="ECO:0007669"/>
    <property type="project" value="TreeGrafter"/>
</dbReference>
<feature type="compositionally biased region" description="Basic residues" evidence="5">
    <location>
        <begin position="867"/>
        <end position="876"/>
    </location>
</feature>
<comment type="subcellular location">
    <subcellularLocation>
        <location evidence="1">Nucleus</location>
    </subcellularLocation>
</comment>
<feature type="compositionally biased region" description="Basic and acidic residues" evidence="5">
    <location>
        <begin position="1036"/>
        <end position="1047"/>
    </location>
</feature>
<feature type="compositionally biased region" description="Polar residues" evidence="5">
    <location>
        <begin position="981"/>
        <end position="997"/>
    </location>
</feature>
<dbReference type="Proteomes" id="UP000717328">
    <property type="component" value="Unassembled WGS sequence"/>
</dbReference>
<feature type="compositionally biased region" description="Basic and acidic residues" evidence="5">
    <location>
        <begin position="928"/>
        <end position="941"/>
    </location>
</feature>
<feature type="compositionally biased region" description="Basic residues" evidence="5">
    <location>
        <begin position="957"/>
        <end position="976"/>
    </location>
</feature>
<dbReference type="GO" id="GO:0000076">
    <property type="term" value="P:DNA replication checkpoint signaling"/>
    <property type="evidence" value="ECO:0007669"/>
    <property type="project" value="TreeGrafter"/>
</dbReference>
<evidence type="ECO:0000313" key="8">
    <source>
        <dbReference type="Proteomes" id="UP000717328"/>
    </source>
</evidence>
<dbReference type="GO" id="GO:0043111">
    <property type="term" value="P:replication fork arrest"/>
    <property type="evidence" value="ECO:0007669"/>
    <property type="project" value="TreeGrafter"/>
</dbReference>
<evidence type="ECO:0000256" key="3">
    <source>
        <dbReference type="ARBA" id="ARBA00023242"/>
    </source>
</evidence>
<reference evidence="7" key="2">
    <citation type="submission" date="2021-10" db="EMBL/GenBank/DDBJ databases">
        <title>Phylogenomics reveals ancestral predisposition of the termite-cultivated fungus Termitomyces towards a domesticated lifestyle.</title>
        <authorList>
            <person name="Auxier B."/>
            <person name="Grum-Grzhimaylo A."/>
            <person name="Cardenas M.E."/>
            <person name="Lodge J.D."/>
            <person name="Laessoe T."/>
            <person name="Pedersen O."/>
            <person name="Smith M.E."/>
            <person name="Kuyper T.W."/>
            <person name="Franco-Molano E.A."/>
            <person name="Baroni T.J."/>
            <person name="Aanen D.K."/>
        </authorList>
    </citation>
    <scope>NUCLEOTIDE SEQUENCE</scope>
    <source>
        <strain evidence="7">D49</strain>
    </source>
</reference>
<keyword evidence="2" id="KW-0236">DNA replication inhibitor</keyword>
<keyword evidence="3" id="KW-0539">Nucleus</keyword>
<feature type="compositionally biased region" description="Pro residues" evidence="5">
    <location>
        <begin position="1007"/>
        <end position="1018"/>
    </location>
</feature>
<evidence type="ECO:0000256" key="1">
    <source>
        <dbReference type="ARBA" id="ARBA00004123"/>
    </source>
</evidence>
<evidence type="ECO:0000259" key="6">
    <source>
        <dbReference type="Pfam" id="PF04821"/>
    </source>
</evidence>
<proteinExistence type="predicted"/>
<protein>
    <recommendedName>
        <fullName evidence="6">Timeless N-terminal domain-containing protein</fullName>
    </recommendedName>
</protein>
<comment type="caution">
    <text evidence="7">The sequence shown here is derived from an EMBL/GenBank/DDBJ whole genome shotgun (WGS) entry which is preliminary data.</text>
</comment>
<reference evidence="7" key="1">
    <citation type="submission" date="2021-02" db="EMBL/GenBank/DDBJ databases">
        <authorList>
            <person name="Nieuwenhuis M."/>
            <person name="Van De Peppel L.J.J."/>
        </authorList>
    </citation>
    <scope>NUCLEOTIDE SEQUENCE</scope>
    <source>
        <strain evidence="7">D49</strain>
    </source>
</reference>
<dbReference type="PANTHER" id="PTHR22940">
    <property type="entry name" value="TIMEOUT/TIMELESS-2"/>
    <property type="match status" value="1"/>
</dbReference>
<dbReference type="InterPro" id="IPR044998">
    <property type="entry name" value="Timeless"/>
</dbReference>
<dbReference type="GO" id="GO:0003677">
    <property type="term" value="F:DNA binding"/>
    <property type="evidence" value="ECO:0007669"/>
    <property type="project" value="TreeGrafter"/>
</dbReference>
<dbReference type="OrthoDB" id="310853at2759"/>
<name>A0A9P7FZG1_9AGAR</name>